<name>A0A550C1S3_9AGAR</name>
<accession>A0A550C1S3</accession>
<gene>
    <name evidence="2" type="ORF">BD626DRAFT_573270</name>
</gene>
<sequence length="155" mass="17207">MSLAESSTTTVVGDDNYRTLADFGAPRLETIDDCTANSKKSRDSRQSFDCRAVAGKRIRSHSWFTRLDEEVAAELSDAGTDGQAPAIAADTSQELGFAPLSPRIPTGLRGYAPRQAVESYDDAYDFEDHDEDGDWEDIRFPDISAPKRLRSSRRR</sequence>
<reference evidence="2 3" key="1">
    <citation type="journal article" date="2019" name="New Phytol.">
        <title>Comparative genomics reveals unique wood-decay strategies and fruiting body development in the Schizophyllaceae.</title>
        <authorList>
            <person name="Almasi E."/>
            <person name="Sahu N."/>
            <person name="Krizsan K."/>
            <person name="Balint B."/>
            <person name="Kovacs G.M."/>
            <person name="Kiss B."/>
            <person name="Cseklye J."/>
            <person name="Drula E."/>
            <person name="Henrissat B."/>
            <person name="Nagy I."/>
            <person name="Chovatia M."/>
            <person name="Adam C."/>
            <person name="LaButti K."/>
            <person name="Lipzen A."/>
            <person name="Riley R."/>
            <person name="Grigoriev I.V."/>
            <person name="Nagy L.G."/>
        </authorList>
    </citation>
    <scope>NUCLEOTIDE SEQUENCE [LARGE SCALE GENOMIC DNA]</scope>
    <source>
        <strain evidence="2 3">NL-1724</strain>
    </source>
</reference>
<dbReference type="AlphaFoldDB" id="A0A550C1S3"/>
<comment type="caution">
    <text evidence="2">The sequence shown here is derived from an EMBL/GenBank/DDBJ whole genome shotgun (WGS) entry which is preliminary data.</text>
</comment>
<dbReference type="Proteomes" id="UP000320762">
    <property type="component" value="Unassembled WGS sequence"/>
</dbReference>
<evidence type="ECO:0000313" key="3">
    <source>
        <dbReference type="Proteomes" id="UP000320762"/>
    </source>
</evidence>
<organism evidence="2 3">
    <name type="scientific">Schizophyllum amplum</name>
    <dbReference type="NCBI Taxonomy" id="97359"/>
    <lineage>
        <taxon>Eukaryota</taxon>
        <taxon>Fungi</taxon>
        <taxon>Dikarya</taxon>
        <taxon>Basidiomycota</taxon>
        <taxon>Agaricomycotina</taxon>
        <taxon>Agaricomycetes</taxon>
        <taxon>Agaricomycetidae</taxon>
        <taxon>Agaricales</taxon>
        <taxon>Schizophyllaceae</taxon>
        <taxon>Schizophyllum</taxon>
    </lineage>
</organism>
<proteinExistence type="predicted"/>
<dbReference type="EMBL" id="VDMD01000033">
    <property type="protein sequence ID" value="TRM58759.1"/>
    <property type="molecule type" value="Genomic_DNA"/>
</dbReference>
<feature type="region of interest" description="Disordered" evidence="1">
    <location>
        <begin position="90"/>
        <end position="109"/>
    </location>
</feature>
<protein>
    <submittedName>
        <fullName evidence="2">Uncharacterized protein</fullName>
    </submittedName>
</protein>
<dbReference type="OrthoDB" id="10330055at2759"/>
<evidence type="ECO:0000313" key="2">
    <source>
        <dbReference type="EMBL" id="TRM58759.1"/>
    </source>
</evidence>
<evidence type="ECO:0000256" key="1">
    <source>
        <dbReference type="SAM" id="MobiDB-lite"/>
    </source>
</evidence>
<keyword evidence="3" id="KW-1185">Reference proteome</keyword>